<evidence type="ECO:0000313" key="3">
    <source>
        <dbReference type="Proteomes" id="UP001056384"/>
    </source>
</evidence>
<proteinExistence type="predicted"/>
<evidence type="ECO:0008006" key="4">
    <source>
        <dbReference type="Google" id="ProtNLM"/>
    </source>
</evidence>
<gene>
    <name evidence="2" type="ORF">Slin15195_G025200</name>
</gene>
<organism evidence="2 3">
    <name type="scientific">Septoria linicola</name>
    <dbReference type="NCBI Taxonomy" id="215465"/>
    <lineage>
        <taxon>Eukaryota</taxon>
        <taxon>Fungi</taxon>
        <taxon>Dikarya</taxon>
        <taxon>Ascomycota</taxon>
        <taxon>Pezizomycotina</taxon>
        <taxon>Dothideomycetes</taxon>
        <taxon>Dothideomycetidae</taxon>
        <taxon>Mycosphaerellales</taxon>
        <taxon>Mycosphaerellaceae</taxon>
        <taxon>Septoria</taxon>
    </lineage>
</organism>
<keyword evidence="3" id="KW-1185">Reference proteome</keyword>
<protein>
    <recommendedName>
        <fullName evidence="4">Myb-like domain-containing protein</fullName>
    </recommendedName>
</protein>
<evidence type="ECO:0000256" key="1">
    <source>
        <dbReference type="SAM" id="MobiDB-lite"/>
    </source>
</evidence>
<dbReference type="AlphaFoldDB" id="A0A9Q9EEW0"/>
<reference evidence="2" key="1">
    <citation type="submission" date="2022-06" db="EMBL/GenBank/DDBJ databases">
        <title>Complete genome sequences of two strains of the flax pathogen Septoria linicola.</title>
        <authorList>
            <person name="Lapalu N."/>
            <person name="Simon A."/>
            <person name="Demenou B."/>
            <person name="Paumier D."/>
            <person name="Guillot M.-P."/>
            <person name="Gout L."/>
            <person name="Valade R."/>
        </authorList>
    </citation>
    <scope>NUCLEOTIDE SEQUENCE</scope>
    <source>
        <strain evidence="2">SE15195</strain>
    </source>
</reference>
<feature type="compositionally biased region" description="Basic and acidic residues" evidence="1">
    <location>
        <begin position="150"/>
        <end position="166"/>
    </location>
</feature>
<feature type="compositionally biased region" description="Polar residues" evidence="1">
    <location>
        <begin position="128"/>
        <end position="140"/>
    </location>
</feature>
<dbReference type="EMBL" id="CP099419">
    <property type="protein sequence ID" value="USW49201.1"/>
    <property type="molecule type" value="Genomic_DNA"/>
</dbReference>
<dbReference type="Proteomes" id="UP001056384">
    <property type="component" value="Chromosome 2"/>
</dbReference>
<feature type="region of interest" description="Disordered" evidence="1">
    <location>
        <begin position="97"/>
        <end position="221"/>
    </location>
</feature>
<evidence type="ECO:0000313" key="2">
    <source>
        <dbReference type="EMBL" id="USW49201.1"/>
    </source>
</evidence>
<name>A0A9Q9EEW0_9PEZI</name>
<sequence>MAPKRAREAGVKKASVKKASVKDANREWSEWETEKLLSHRIPYEYDGDHWRKPYKDIERVINRTNQACRLHMLNCSNKRDTVVKRFGKLIEKHLDPYRHLKVRNGSPPDRRSQPSSAAGRMSKDSAPASHQSQAGPSSAITRPMSAKSQKAKDDCHETGDAVRKTSADSFGYANSMQKIAATQKKPPEEADQPHKPDEKPHKSGEIVKGKHDPMSISAILN</sequence>
<feature type="compositionally biased region" description="Basic and acidic residues" evidence="1">
    <location>
        <begin position="185"/>
        <end position="213"/>
    </location>
</feature>
<accession>A0A9Q9EEW0</accession>